<keyword evidence="14" id="KW-0547">Nucleotide-binding</keyword>
<dbReference type="SUPFAM" id="SSF51395">
    <property type="entry name" value="FMN-linked oxidoreductases"/>
    <property type="match status" value="1"/>
</dbReference>
<feature type="binding site" evidence="14">
    <location>
        <position position="176"/>
    </location>
    <ligand>
        <name>FMN</name>
        <dbReference type="ChEBI" id="CHEBI:58210"/>
    </ligand>
</feature>
<keyword evidence="6 12" id="KW-0819">tRNA processing</keyword>
<dbReference type="NCBIfam" id="TIGR00737">
    <property type="entry name" value="nifR3_yhdG"/>
    <property type="match status" value="1"/>
</dbReference>
<keyword evidence="8" id="KW-0694">RNA-binding</keyword>
<keyword evidence="3" id="KW-0820">tRNA-binding</keyword>
<dbReference type="InterPro" id="IPR001269">
    <property type="entry name" value="DUS_fam"/>
</dbReference>
<dbReference type="RefSeq" id="WP_179923904.1">
    <property type="nucleotide sequence ID" value="NZ_CP128228.1"/>
</dbReference>
<evidence type="ECO:0000256" key="11">
    <source>
        <dbReference type="ARBA" id="ARBA00048802"/>
    </source>
</evidence>
<dbReference type="PANTHER" id="PTHR45846:SF1">
    <property type="entry name" value="TRNA-DIHYDROURIDINE(47) SYNTHASE [NAD(P)(+)]-LIKE"/>
    <property type="match status" value="1"/>
</dbReference>
<dbReference type="GO" id="GO:0050660">
    <property type="term" value="F:flavin adenine dinucleotide binding"/>
    <property type="evidence" value="ECO:0007669"/>
    <property type="project" value="InterPro"/>
</dbReference>
<evidence type="ECO:0000256" key="2">
    <source>
        <dbReference type="ARBA" id="ARBA00002790"/>
    </source>
</evidence>
<comment type="catalytic activity">
    <reaction evidence="10">
        <text>a 5,6-dihydrouridine in tRNA + NADP(+) = a uridine in tRNA + NADPH + H(+)</text>
        <dbReference type="Rhea" id="RHEA:23624"/>
        <dbReference type="Rhea" id="RHEA-COMP:13339"/>
        <dbReference type="Rhea" id="RHEA-COMP:13887"/>
        <dbReference type="ChEBI" id="CHEBI:15378"/>
        <dbReference type="ChEBI" id="CHEBI:57783"/>
        <dbReference type="ChEBI" id="CHEBI:58349"/>
        <dbReference type="ChEBI" id="CHEBI:65315"/>
        <dbReference type="ChEBI" id="CHEBI:74443"/>
    </reaction>
</comment>
<dbReference type="CDD" id="cd02801">
    <property type="entry name" value="DUS_like_FMN"/>
    <property type="match status" value="1"/>
</dbReference>
<dbReference type="PIRSF" id="PIRSF006621">
    <property type="entry name" value="Dus"/>
    <property type="match status" value="1"/>
</dbReference>
<evidence type="ECO:0000313" key="17">
    <source>
        <dbReference type="Proteomes" id="UP000563349"/>
    </source>
</evidence>
<dbReference type="Gene3D" id="1.10.1200.80">
    <property type="entry name" value="Putative flavin oxidoreducatase, domain 2"/>
    <property type="match status" value="1"/>
</dbReference>
<feature type="binding site" evidence="14">
    <location>
        <begin position="232"/>
        <end position="233"/>
    </location>
    <ligand>
        <name>FMN</name>
        <dbReference type="ChEBI" id="CHEBI:58210"/>
    </ligand>
</feature>
<dbReference type="InterPro" id="IPR013785">
    <property type="entry name" value="Aldolase_TIM"/>
</dbReference>
<evidence type="ECO:0000256" key="8">
    <source>
        <dbReference type="ARBA" id="ARBA00022884"/>
    </source>
</evidence>
<comment type="catalytic activity">
    <reaction evidence="11">
        <text>a 5,6-dihydrouridine in tRNA + NAD(+) = a uridine in tRNA + NADH + H(+)</text>
        <dbReference type="Rhea" id="RHEA:54452"/>
        <dbReference type="Rhea" id="RHEA-COMP:13339"/>
        <dbReference type="Rhea" id="RHEA-COMP:13887"/>
        <dbReference type="ChEBI" id="CHEBI:15378"/>
        <dbReference type="ChEBI" id="CHEBI:57540"/>
        <dbReference type="ChEBI" id="CHEBI:57945"/>
        <dbReference type="ChEBI" id="CHEBI:65315"/>
        <dbReference type="ChEBI" id="CHEBI:74443"/>
    </reaction>
</comment>
<dbReference type="AlphaFoldDB" id="A0A7Z0RRM4"/>
<evidence type="ECO:0000256" key="7">
    <source>
        <dbReference type="ARBA" id="ARBA00022857"/>
    </source>
</evidence>
<feature type="active site" description="Proton donor" evidence="13">
    <location>
        <position position="108"/>
    </location>
</feature>
<dbReference type="GO" id="GO:0000049">
    <property type="term" value="F:tRNA binding"/>
    <property type="evidence" value="ECO:0007669"/>
    <property type="project" value="UniProtKB-KW"/>
</dbReference>
<dbReference type="InterPro" id="IPR004652">
    <property type="entry name" value="DusB-like"/>
</dbReference>
<comment type="cofactor">
    <cofactor evidence="1 12 14">
        <name>FMN</name>
        <dbReference type="ChEBI" id="CHEBI:58210"/>
    </cofactor>
</comment>
<dbReference type="Gene3D" id="3.20.20.70">
    <property type="entry name" value="Aldolase class I"/>
    <property type="match status" value="1"/>
</dbReference>
<dbReference type="PROSITE" id="PS01136">
    <property type="entry name" value="UPF0034"/>
    <property type="match status" value="1"/>
</dbReference>
<gene>
    <name evidence="16" type="primary">dusB</name>
    <name evidence="16" type="ORF">HZY93_04905</name>
</gene>
<keyword evidence="4 12" id="KW-0285">Flavoprotein</keyword>
<evidence type="ECO:0000256" key="4">
    <source>
        <dbReference type="ARBA" id="ARBA00022630"/>
    </source>
</evidence>
<proteinExistence type="inferred from homology"/>
<evidence type="ECO:0000256" key="14">
    <source>
        <dbReference type="PIRSR" id="PIRSR006621-2"/>
    </source>
</evidence>
<feature type="binding site" evidence="14">
    <location>
        <begin position="23"/>
        <end position="25"/>
    </location>
    <ligand>
        <name>FMN</name>
        <dbReference type="ChEBI" id="CHEBI:58210"/>
    </ligand>
</feature>
<dbReference type="EMBL" id="JACBYG010000049">
    <property type="protein sequence ID" value="NYS49313.1"/>
    <property type="molecule type" value="Genomic_DNA"/>
</dbReference>
<evidence type="ECO:0000256" key="12">
    <source>
        <dbReference type="PIRNR" id="PIRNR006621"/>
    </source>
</evidence>
<protein>
    <recommendedName>
        <fullName evidence="12">tRNA-dihydrouridine synthase</fullName>
        <ecNumber evidence="12">1.3.1.-</ecNumber>
    </recommendedName>
</protein>
<evidence type="ECO:0000256" key="6">
    <source>
        <dbReference type="ARBA" id="ARBA00022694"/>
    </source>
</evidence>
<organism evidence="16 17">
    <name type="scientific">Streptococcus danieliae</name>
    <dbReference type="NCBI Taxonomy" id="747656"/>
    <lineage>
        <taxon>Bacteria</taxon>
        <taxon>Bacillati</taxon>
        <taxon>Bacillota</taxon>
        <taxon>Bacilli</taxon>
        <taxon>Lactobacillales</taxon>
        <taxon>Streptococcaceae</taxon>
        <taxon>Streptococcus</taxon>
    </lineage>
</organism>
<reference evidence="16 17" key="1">
    <citation type="submission" date="2020-07" db="EMBL/GenBank/DDBJ databases">
        <title>MOT database genomes.</title>
        <authorList>
            <person name="Joseph S."/>
            <person name="Aduse-Opoku J."/>
            <person name="Hashim A."/>
            <person name="Wade W."/>
            <person name="Curtis M."/>
        </authorList>
    </citation>
    <scope>NUCLEOTIDE SEQUENCE [LARGE SCALE GENOMIC DNA]</scope>
    <source>
        <strain evidence="16 17">CCW311</strain>
    </source>
</reference>
<dbReference type="GO" id="GO:0017150">
    <property type="term" value="F:tRNA dihydrouridine synthase activity"/>
    <property type="evidence" value="ECO:0007669"/>
    <property type="project" value="InterPro"/>
</dbReference>
<evidence type="ECO:0000256" key="9">
    <source>
        <dbReference type="ARBA" id="ARBA00023002"/>
    </source>
</evidence>
<dbReference type="InterPro" id="IPR035587">
    <property type="entry name" value="DUS-like_FMN-bd"/>
</dbReference>
<dbReference type="PANTHER" id="PTHR45846">
    <property type="entry name" value="TRNA-DIHYDROURIDINE(47) SYNTHASE [NAD(P)(+)]-LIKE"/>
    <property type="match status" value="1"/>
</dbReference>
<comment type="function">
    <text evidence="2 12">Catalyzes the synthesis of 5,6-dihydrouridine (D), a modified base found in the D-loop of most tRNAs, via the reduction of the C5-C6 double bond in target uridines.</text>
</comment>
<accession>A0A7Z0RRM4</accession>
<feature type="binding site" evidence="14">
    <location>
        <position position="147"/>
    </location>
    <ligand>
        <name>FMN</name>
        <dbReference type="ChEBI" id="CHEBI:58210"/>
    </ligand>
</feature>
<dbReference type="Pfam" id="PF01207">
    <property type="entry name" value="Dus"/>
    <property type="match status" value="1"/>
</dbReference>
<dbReference type="EC" id="1.3.1.-" evidence="12"/>
<evidence type="ECO:0000256" key="3">
    <source>
        <dbReference type="ARBA" id="ARBA00022555"/>
    </source>
</evidence>
<dbReference type="InterPro" id="IPR024036">
    <property type="entry name" value="tRNA-dHydroUridine_Synthase_C"/>
</dbReference>
<evidence type="ECO:0000256" key="1">
    <source>
        <dbReference type="ARBA" id="ARBA00001917"/>
    </source>
</evidence>
<keyword evidence="17" id="KW-1185">Reference proteome</keyword>
<sequence>MKNLNTPFKIGSVEIPNRTILAPMAGVTNSAFRTIAKELGAGLVVMEMVSDKGIQYNNEKTLHMLHIDEGENPVSIQLFGSDADSLSRAAEFIQENTRTDIVDINMGCPVNKVVKNEAGAKWLKDPDKIYHILKTVKSHLDIPLTVKMRTGWADPSLAVENALAAESAGVDALAMHGRTREQMYTGVADLETLQTVAQALTKIPFIANGDIRTAEEAKQRLEVVGADAVMVGRAAMGNPYIFNQINHYLETGELLPDLSFEDKMHIAYEHLRRLINLKGEYVAIREFRGLAPHYLRGSSGAAKLRGAIARAESLTEIEDLLQLQEVKS</sequence>
<dbReference type="Proteomes" id="UP000563349">
    <property type="component" value="Unassembled WGS sequence"/>
</dbReference>
<comment type="similarity">
    <text evidence="12">Belongs to the dus family.</text>
</comment>
<dbReference type="InterPro" id="IPR018517">
    <property type="entry name" value="tRNA_hU_synthase_CS"/>
</dbReference>
<feature type="domain" description="DUS-like FMN-binding" evidence="15">
    <location>
        <begin position="20"/>
        <end position="322"/>
    </location>
</feature>
<keyword evidence="9 12" id="KW-0560">Oxidoreductase</keyword>
<keyword evidence="7" id="KW-0521">NADP</keyword>
<keyword evidence="5 12" id="KW-0288">FMN</keyword>
<evidence type="ECO:0000256" key="10">
    <source>
        <dbReference type="ARBA" id="ARBA00048205"/>
    </source>
</evidence>
<evidence type="ECO:0000256" key="5">
    <source>
        <dbReference type="ARBA" id="ARBA00022643"/>
    </source>
</evidence>
<dbReference type="FunFam" id="3.20.20.70:FF:000167">
    <property type="entry name" value="tRNA-dihydrouridine synthase"/>
    <property type="match status" value="1"/>
</dbReference>
<name>A0A7Z0RRM4_9STRE</name>
<feature type="binding site" evidence="14">
    <location>
        <position position="77"/>
    </location>
    <ligand>
        <name>FMN</name>
        <dbReference type="ChEBI" id="CHEBI:58210"/>
    </ligand>
</feature>
<evidence type="ECO:0000259" key="15">
    <source>
        <dbReference type="Pfam" id="PF01207"/>
    </source>
</evidence>
<evidence type="ECO:0000313" key="16">
    <source>
        <dbReference type="EMBL" id="NYS49313.1"/>
    </source>
</evidence>
<evidence type="ECO:0000256" key="13">
    <source>
        <dbReference type="PIRSR" id="PIRSR006621-1"/>
    </source>
</evidence>
<comment type="caution">
    <text evidence="16">The sequence shown here is derived from an EMBL/GenBank/DDBJ whole genome shotgun (WGS) entry which is preliminary data.</text>
</comment>